<dbReference type="PANTHER" id="PTHR35688">
    <property type="entry name" value="NAD(P)-LINKED OXIDOREDUCTASE SUPERFAMILY PROTEIN"/>
    <property type="match status" value="1"/>
</dbReference>
<dbReference type="Pfam" id="PF03703">
    <property type="entry name" value="bPH_2"/>
    <property type="match status" value="1"/>
</dbReference>
<dbReference type="AlphaFoldDB" id="A0A699YJU6"/>
<evidence type="ECO:0000313" key="3">
    <source>
        <dbReference type="Proteomes" id="UP000485058"/>
    </source>
</evidence>
<sequence length="97" mass="11115">MSAKEGLTCVVLCTARRLWIQYRFTNKRLIITNTSPLFKSQTQVAYSQVKEVRSVPRGFGAWGDMVIFLQGGGQLELLGMEKHAELKDHIERCKWTL</sequence>
<dbReference type="InterPro" id="IPR005182">
    <property type="entry name" value="YdbS-like_PH"/>
</dbReference>
<proteinExistence type="predicted"/>
<accession>A0A699YJU6</accession>
<gene>
    <name evidence="2" type="ORF">HaLaN_00814</name>
</gene>
<protein>
    <submittedName>
        <fullName evidence="2">BPH_2 domain-containing protein</fullName>
    </submittedName>
</protein>
<comment type="caution">
    <text evidence="2">The sequence shown here is derived from an EMBL/GenBank/DDBJ whole genome shotgun (WGS) entry which is preliminary data.</text>
</comment>
<keyword evidence="3" id="KW-1185">Reference proteome</keyword>
<organism evidence="2 3">
    <name type="scientific">Haematococcus lacustris</name>
    <name type="common">Green alga</name>
    <name type="synonym">Haematococcus pluvialis</name>
    <dbReference type="NCBI Taxonomy" id="44745"/>
    <lineage>
        <taxon>Eukaryota</taxon>
        <taxon>Viridiplantae</taxon>
        <taxon>Chlorophyta</taxon>
        <taxon>core chlorophytes</taxon>
        <taxon>Chlorophyceae</taxon>
        <taxon>CS clade</taxon>
        <taxon>Chlamydomonadales</taxon>
        <taxon>Haematococcaceae</taxon>
        <taxon>Haematococcus</taxon>
    </lineage>
</organism>
<dbReference type="Proteomes" id="UP000485058">
    <property type="component" value="Unassembled WGS sequence"/>
</dbReference>
<evidence type="ECO:0000259" key="1">
    <source>
        <dbReference type="Pfam" id="PF03703"/>
    </source>
</evidence>
<feature type="domain" description="YdbS-like PH" evidence="1">
    <location>
        <begin position="19"/>
        <end position="90"/>
    </location>
</feature>
<evidence type="ECO:0000313" key="2">
    <source>
        <dbReference type="EMBL" id="GFH06219.1"/>
    </source>
</evidence>
<reference evidence="2 3" key="1">
    <citation type="submission" date="2020-02" db="EMBL/GenBank/DDBJ databases">
        <title>Draft genome sequence of Haematococcus lacustris strain NIES-144.</title>
        <authorList>
            <person name="Morimoto D."/>
            <person name="Nakagawa S."/>
            <person name="Yoshida T."/>
            <person name="Sawayama S."/>
        </authorList>
    </citation>
    <scope>NUCLEOTIDE SEQUENCE [LARGE SCALE GENOMIC DNA]</scope>
    <source>
        <strain evidence="2 3">NIES-144</strain>
    </source>
</reference>
<name>A0A699YJU6_HAELA</name>
<dbReference type="EMBL" id="BLLF01000028">
    <property type="protein sequence ID" value="GFH06219.1"/>
    <property type="molecule type" value="Genomic_DNA"/>
</dbReference>
<dbReference type="PANTHER" id="PTHR35688:SF2">
    <property type="entry name" value="NAD(P)-LINKED OXIDOREDUCTASE SUPERFAMILY PROTEIN"/>
    <property type="match status" value="1"/>
</dbReference>